<reference evidence="2 3" key="1">
    <citation type="submission" date="2020-05" db="EMBL/GenBank/DDBJ databases">
        <title>Horizontal transmission and recombination maintain forever young bacterial symbiont genomes.</title>
        <authorList>
            <person name="Russell S.L."/>
            <person name="Pepper-Tunick E."/>
            <person name="Svedberg J."/>
            <person name="Byrne A."/>
            <person name="Ruelas Castillo J."/>
            <person name="Vollmers C."/>
            <person name="Beinart R.A."/>
            <person name="Corbett-Detig R."/>
        </authorList>
    </citation>
    <scope>NUCLEOTIDE SEQUENCE [LARGE SCALE GENOMIC DNA]</scope>
    <source>
        <strain evidence="2">Santa_Monica_outfall</strain>
    </source>
</reference>
<accession>A0A6N0I0R1</accession>
<sequence>MIDVRVPAEYDQGHLPGAINVPLQEIRQHLAGLDRELHHLIYRRSSAAAFLLSQDGLRSSVLTDGLKDVPSAYLIR</sequence>
<evidence type="ECO:0000313" key="3">
    <source>
        <dbReference type="Proteomes" id="UP000509658"/>
    </source>
</evidence>
<evidence type="ECO:0000313" key="2">
    <source>
        <dbReference type="EMBL" id="QKQ28178.1"/>
    </source>
</evidence>
<evidence type="ECO:0000259" key="1">
    <source>
        <dbReference type="PROSITE" id="PS50206"/>
    </source>
</evidence>
<dbReference type="InterPro" id="IPR036873">
    <property type="entry name" value="Rhodanese-like_dom_sf"/>
</dbReference>
<dbReference type="InterPro" id="IPR001763">
    <property type="entry name" value="Rhodanese-like_dom"/>
</dbReference>
<dbReference type="PROSITE" id="PS00380">
    <property type="entry name" value="RHODANESE_1"/>
    <property type="match status" value="1"/>
</dbReference>
<dbReference type="InterPro" id="IPR001307">
    <property type="entry name" value="Thiosulphate_STrfase_CS"/>
</dbReference>
<protein>
    <recommendedName>
        <fullName evidence="1">Rhodanese domain-containing protein</fullName>
    </recommendedName>
</protein>
<dbReference type="RefSeq" id="WP_174673730.1">
    <property type="nucleotide sequence ID" value="NZ_CP054491.1"/>
</dbReference>
<dbReference type="Gene3D" id="3.40.250.10">
    <property type="entry name" value="Rhodanese-like domain"/>
    <property type="match status" value="1"/>
</dbReference>
<feature type="domain" description="Rhodanese" evidence="1">
    <location>
        <begin position="2"/>
        <end position="68"/>
    </location>
</feature>
<gene>
    <name evidence="2" type="ORF">HUE57_05950</name>
</gene>
<dbReference type="Proteomes" id="UP000509658">
    <property type="component" value="Chromosome"/>
</dbReference>
<keyword evidence="3" id="KW-1185">Reference proteome</keyword>
<dbReference type="PROSITE" id="PS50206">
    <property type="entry name" value="RHODANESE_3"/>
    <property type="match status" value="1"/>
</dbReference>
<dbReference type="EMBL" id="CP054491">
    <property type="protein sequence ID" value="QKQ28178.1"/>
    <property type="molecule type" value="Genomic_DNA"/>
</dbReference>
<dbReference type="SUPFAM" id="SSF52821">
    <property type="entry name" value="Rhodanese/Cell cycle control phosphatase"/>
    <property type="match status" value="1"/>
</dbReference>
<organism evidence="2 3">
    <name type="scientific">Candidatus Reidiella endopervernicosa</name>
    <dbReference type="NCBI Taxonomy" id="2738883"/>
    <lineage>
        <taxon>Bacteria</taxon>
        <taxon>Pseudomonadati</taxon>
        <taxon>Pseudomonadota</taxon>
        <taxon>Gammaproteobacteria</taxon>
        <taxon>Candidatus Reidiella</taxon>
    </lineage>
</organism>
<dbReference type="KEGG" id="rev:HUE57_05950"/>
<dbReference type="Pfam" id="PF00581">
    <property type="entry name" value="Rhodanese"/>
    <property type="match status" value="1"/>
</dbReference>
<name>A0A6N0I0R1_9GAMM</name>
<dbReference type="AlphaFoldDB" id="A0A6N0I0R1"/>
<dbReference type="GO" id="GO:0004792">
    <property type="term" value="F:thiosulfate-cyanide sulfurtransferase activity"/>
    <property type="evidence" value="ECO:0007669"/>
    <property type="project" value="InterPro"/>
</dbReference>
<proteinExistence type="predicted"/>